<reference evidence="1" key="1">
    <citation type="submission" date="2023-08" db="EMBL/GenBank/DDBJ databases">
        <title>Functional and genomic diversity of the sorghum phyllosphere microbiome.</title>
        <authorList>
            <person name="Shade A."/>
        </authorList>
    </citation>
    <scope>NUCLEOTIDE SEQUENCE</scope>
    <source>
        <strain evidence="1">SORGH_AS_0974</strain>
    </source>
</reference>
<protein>
    <recommendedName>
        <fullName evidence="3">Transposase</fullName>
    </recommendedName>
</protein>
<organism evidence="1 2">
    <name type="scientific">Agrobacterium larrymoorei</name>
    <dbReference type="NCBI Taxonomy" id="160699"/>
    <lineage>
        <taxon>Bacteria</taxon>
        <taxon>Pseudomonadati</taxon>
        <taxon>Pseudomonadota</taxon>
        <taxon>Alphaproteobacteria</taxon>
        <taxon>Hyphomicrobiales</taxon>
        <taxon>Rhizobiaceae</taxon>
        <taxon>Rhizobium/Agrobacterium group</taxon>
        <taxon>Agrobacterium</taxon>
    </lineage>
</organism>
<comment type="caution">
    <text evidence="1">The sequence shown here is derived from an EMBL/GenBank/DDBJ whole genome shotgun (WGS) entry which is preliminary data.</text>
</comment>
<accession>A0AAJ2BDK0</accession>
<gene>
    <name evidence="1" type="ORF">QE369_001102</name>
</gene>
<name>A0AAJ2BDK0_9HYPH</name>
<dbReference type="Proteomes" id="UP001255601">
    <property type="component" value="Unassembled WGS sequence"/>
</dbReference>
<proteinExistence type="predicted"/>
<sequence length="71" mass="8130">MSSKLRQIQFCTPKHILAEAKTNARSSLDFVHDQFTCGRRFRILNVVDDVRRTCLAAIRTRPSLVDVSPEN</sequence>
<evidence type="ECO:0008006" key="3">
    <source>
        <dbReference type="Google" id="ProtNLM"/>
    </source>
</evidence>
<evidence type="ECO:0000313" key="2">
    <source>
        <dbReference type="Proteomes" id="UP001255601"/>
    </source>
</evidence>
<dbReference type="EMBL" id="JAVIZC010000001">
    <property type="protein sequence ID" value="MDR6100924.1"/>
    <property type="molecule type" value="Genomic_DNA"/>
</dbReference>
<evidence type="ECO:0000313" key="1">
    <source>
        <dbReference type="EMBL" id="MDR6100924.1"/>
    </source>
</evidence>
<dbReference type="AlphaFoldDB" id="A0AAJ2BDK0"/>